<evidence type="ECO:0000313" key="1">
    <source>
        <dbReference type="EMBL" id="KIK43761.1"/>
    </source>
</evidence>
<name>A0A0D0APP3_9AGAM</name>
<proteinExistence type="predicted"/>
<organism evidence="1 2">
    <name type="scientific">Suillus luteus UH-Slu-Lm8-n1</name>
    <dbReference type="NCBI Taxonomy" id="930992"/>
    <lineage>
        <taxon>Eukaryota</taxon>
        <taxon>Fungi</taxon>
        <taxon>Dikarya</taxon>
        <taxon>Basidiomycota</taxon>
        <taxon>Agaricomycotina</taxon>
        <taxon>Agaricomycetes</taxon>
        <taxon>Agaricomycetidae</taxon>
        <taxon>Boletales</taxon>
        <taxon>Suillineae</taxon>
        <taxon>Suillaceae</taxon>
        <taxon>Suillus</taxon>
    </lineage>
</organism>
<dbReference type="InParanoid" id="A0A0D0APP3"/>
<dbReference type="AlphaFoldDB" id="A0A0D0APP3"/>
<dbReference type="Proteomes" id="UP000054485">
    <property type="component" value="Unassembled WGS sequence"/>
</dbReference>
<gene>
    <name evidence="1" type="ORF">CY34DRAFT_685672</name>
</gene>
<protein>
    <submittedName>
        <fullName evidence="1">Uncharacterized protein</fullName>
    </submittedName>
</protein>
<keyword evidence="2" id="KW-1185">Reference proteome</keyword>
<evidence type="ECO:0000313" key="2">
    <source>
        <dbReference type="Proteomes" id="UP000054485"/>
    </source>
</evidence>
<reference evidence="2" key="2">
    <citation type="submission" date="2015-01" db="EMBL/GenBank/DDBJ databases">
        <title>Evolutionary Origins and Diversification of the Mycorrhizal Mutualists.</title>
        <authorList>
            <consortium name="DOE Joint Genome Institute"/>
            <consortium name="Mycorrhizal Genomics Consortium"/>
            <person name="Kohler A."/>
            <person name="Kuo A."/>
            <person name="Nagy L.G."/>
            <person name="Floudas D."/>
            <person name="Copeland A."/>
            <person name="Barry K.W."/>
            <person name="Cichocki N."/>
            <person name="Veneault-Fourrey C."/>
            <person name="LaButti K."/>
            <person name="Lindquist E.A."/>
            <person name="Lipzen A."/>
            <person name="Lundell T."/>
            <person name="Morin E."/>
            <person name="Murat C."/>
            <person name="Riley R."/>
            <person name="Ohm R."/>
            <person name="Sun H."/>
            <person name="Tunlid A."/>
            <person name="Henrissat B."/>
            <person name="Grigoriev I.V."/>
            <person name="Hibbett D.S."/>
            <person name="Martin F."/>
        </authorList>
    </citation>
    <scope>NUCLEOTIDE SEQUENCE [LARGE SCALE GENOMIC DNA]</scope>
    <source>
        <strain evidence="2">UH-Slu-Lm8-n1</strain>
    </source>
</reference>
<reference evidence="1 2" key="1">
    <citation type="submission" date="2014-04" db="EMBL/GenBank/DDBJ databases">
        <authorList>
            <consortium name="DOE Joint Genome Institute"/>
            <person name="Kuo A."/>
            <person name="Ruytinx J."/>
            <person name="Rineau F."/>
            <person name="Colpaert J."/>
            <person name="Kohler A."/>
            <person name="Nagy L.G."/>
            <person name="Floudas D."/>
            <person name="Copeland A."/>
            <person name="Barry K.W."/>
            <person name="Cichocki N."/>
            <person name="Veneault-Fourrey C."/>
            <person name="LaButti K."/>
            <person name="Lindquist E.A."/>
            <person name="Lipzen A."/>
            <person name="Lundell T."/>
            <person name="Morin E."/>
            <person name="Murat C."/>
            <person name="Sun H."/>
            <person name="Tunlid A."/>
            <person name="Henrissat B."/>
            <person name="Grigoriev I.V."/>
            <person name="Hibbett D.S."/>
            <person name="Martin F."/>
            <person name="Nordberg H.P."/>
            <person name="Cantor M.N."/>
            <person name="Hua S.X."/>
        </authorList>
    </citation>
    <scope>NUCLEOTIDE SEQUENCE [LARGE SCALE GENOMIC DNA]</scope>
    <source>
        <strain evidence="1 2">UH-Slu-Lm8-n1</strain>
    </source>
</reference>
<sequence>MGRILICARVDRGFSMYPHVPWRSLKFESINVQTYQLSDRVPNIHCRLACLQSDPAAEFSICTGTSTCILVRLSGSFSARVRYGTQSPRFCIQHGAKDPPLIFVRGGCRDVKVDPFPSCRQAFEKVHPAVMSIFHSRTR</sequence>
<dbReference type="EMBL" id="KN835205">
    <property type="protein sequence ID" value="KIK43761.1"/>
    <property type="molecule type" value="Genomic_DNA"/>
</dbReference>
<accession>A0A0D0APP3</accession>
<dbReference type="HOGENOM" id="CLU_1846432_0_0_1"/>